<dbReference type="CDD" id="cd00609">
    <property type="entry name" value="AAT_like"/>
    <property type="match status" value="1"/>
</dbReference>
<dbReference type="GO" id="GO:0003677">
    <property type="term" value="F:DNA binding"/>
    <property type="evidence" value="ECO:0007669"/>
    <property type="project" value="UniProtKB-KW"/>
</dbReference>
<dbReference type="GO" id="GO:0003700">
    <property type="term" value="F:DNA-binding transcription factor activity"/>
    <property type="evidence" value="ECO:0007669"/>
    <property type="project" value="InterPro"/>
</dbReference>
<dbReference type="EMBL" id="JACDQQ010001678">
    <property type="protein sequence ID" value="MBA0086786.1"/>
    <property type="molecule type" value="Genomic_DNA"/>
</dbReference>
<feature type="domain" description="HTH gntR-type" evidence="6">
    <location>
        <begin position="30"/>
        <end position="98"/>
    </location>
</feature>
<keyword evidence="3" id="KW-0805">Transcription regulation</keyword>
<evidence type="ECO:0000313" key="8">
    <source>
        <dbReference type="Proteomes" id="UP000567293"/>
    </source>
</evidence>
<dbReference type="SUPFAM" id="SSF46785">
    <property type="entry name" value="Winged helix' DNA-binding domain"/>
    <property type="match status" value="1"/>
</dbReference>
<accession>A0A7V8NSR9</accession>
<dbReference type="InterPro" id="IPR051446">
    <property type="entry name" value="HTH_trans_reg/aminotransferase"/>
</dbReference>
<dbReference type="AlphaFoldDB" id="A0A7V8NSR9"/>
<protein>
    <submittedName>
        <fullName evidence="7">PLP-dependent aminotransferase family protein</fullName>
    </submittedName>
</protein>
<dbReference type="GO" id="GO:0008483">
    <property type="term" value="F:transaminase activity"/>
    <property type="evidence" value="ECO:0007669"/>
    <property type="project" value="UniProtKB-KW"/>
</dbReference>
<dbReference type="Gene3D" id="3.40.640.10">
    <property type="entry name" value="Type I PLP-dependent aspartate aminotransferase-like (Major domain)"/>
    <property type="match status" value="1"/>
</dbReference>
<name>A0A7V8NSR9_9BACT</name>
<sequence length="382" mass="42128">MSEHKFYDHNSFSTQLCYAYAMPSRQRSNVPLYVRIAEAFTRQVATGVLRPGDRVPSLRKLSREQGVSLSTALQAYVWLENRGYLEARPQSGFYIRTPFAKLIPEPQPESLQSQPAAMGINAVLEEVIRSGSDPASVPFGAGCASAELFPNRRLNLIARGILRKRPLHSGNYDFPPGIEAFRRQIARRSLAMRCEVAPRDVIVTAGALEAIHLSLRAVAKPGDVIAVESPLYFGILGTVASLNMKTVEIPTHPQEGMDLARLESAIRKHKIKACITITNGHNPLGFVLPDKFKRDLVDLTGRLNVAVIEDDLYGDLAYEGPRPLTAKSFDRKGLVLLCSSFSKILSPGYRVGWVLAGRFRADVERLKVVTNVAAPSLPQLVL</sequence>
<keyword evidence="7" id="KW-0808">Transferase</keyword>
<dbReference type="Gene3D" id="3.90.1150.10">
    <property type="entry name" value="Aspartate Aminotransferase, domain 1"/>
    <property type="match status" value="1"/>
</dbReference>
<keyword evidence="4" id="KW-0238">DNA-binding</keyword>
<evidence type="ECO:0000256" key="3">
    <source>
        <dbReference type="ARBA" id="ARBA00023015"/>
    </source>
</evidence>
<dbReference type="InterPro" id="IPR015424">
    <property type="entry name" value="PyrdxlP-dep_Trfase"/>
</dbReference>
<dbReference type="GO" id="GO:0030170">
    <property type="term" value="F:pyridoxal phosphate binding"/>
    <property type="evidence" value="ECO:0007669"/>
    <property type="project" value="InterPro"/>
</dbReference>
<dbReference type="InterPro" id="IPR015422">
    <property type="entry name" value="PyrdxlP-dep_Trfase_small"/>
</dbReference>
<dbReference type="Pfam" id="PF00392">
    <property type="entry name" value="GntR"/>
    <property type="match status" value="1"/>
</dbReference>
<proteinExistence type="inferred from homology"/>
<dbReference type="InterPro" id="IPR000524">
    <property type="entry name" value="Tscrpt_reg_HTH_GntR"/>
</dbReference>
<feature type="non-terminal residue" evidence="7">
    <location>
        <position position="382"/>
    </location>
</feature>
<keyword evidence="8" id="KW-1185">Reference proteome</keyword>
<dbReference type="SMART" id="SM00345">
    <property type="entry name" value="HTH_GNTR"/>
    <property type="match status" value="1"/>
</dbReference>
<dbReference type="PROSITE" id="PS50949">
    <property type="entry name" value="HTH_GNTR"/>
    <property type="match status" value="1"/>
</dbReference>
<dbReference type="InterPro" id="IPR015421">
    <property type="entry name" value="PyrdxlP-dep_Trfase_major"/>
</dbReference>
<dbReference type="CDD" id="cd07377">
    <property type="entry name" value="WHTH_GntR"/>
    <property type="match status" value="1"/>
</dbReference>
<dbReference type="InterPro" id="IPR036390">
    <property type="entry name" value="WH_DNA-bd_sf"/>
</dbReference>
<evidence type="ECO:0000256" key="4">
    <source>
        <dbReference type="ARBA" id="ARBA00023125"/>
    </source>
</evidence>
<evidence type="ECO:0000313" key="7">
    <source>
        <dbReference type="EMBL" id="MBA0086786.1"/>
    </source>
</evidence>
<dbReference type="Proteomes" id="UP000567293">
    <property type="component" value="Unassembled WGS sequence"/>
</dbReference>
<keyword evidence="2" id="KW-0663">Pyridoxal phosphate</keyword>
<keyword evidence="7" id="KW-0032">Aminotransferase</keyword>
<dbReference type="SUPFAM" id="SSF53383">
    <property type="entry name" value="PLP-dependent transferases"/>
    <property type="match status" value="1"/>
</dbReference>
<dbReference type="PANTHER" id="PTHR46577:SF2">
    <property type="entry name" value="TRANSCRIPTIONAL REGULATORY PROTEIN"/>
    <property type="match status" value="1"/>
</dbReference>
<evidence type="ECO:0000256" key="1">
    <source>
        <dbReference type="ARBA" id="ARBA00005384"/>
    </source>
</evidence>
<comment type="similarity">
    <text evidence="1">In the C-terminal section; belongs to the class-I pyridoxal-phosphate-dependent aminotransferase family.</text>
</comment>
<dbReference type="Pfam" id="PF00155">
    <property type="entry name" value="Aminotran_1_2"/>
    <property type="match status" value="1"/>
</dbReference>
<evidence type="ECO:0000256" key="2">
    <source>
        <dbReference type="ARBA" id="ARBA00022898"/>
    </source>
</evidence>
<dbReference type="Gene3D" id="1.10.10.10">
    <property type="entry name" value="Winged helix-like DNA-binding domain superfamily/Winged helix DNA-binding domain"/>
    <property type="match status" value="1"/>
</dbReference>
<gene>
    <name evidence="7" type="ORF">HRJ53_17535</name>
</gene>
<dbReference type="PANTHER" id="PTHR46577">
    <property type="entry name" value="HTH-TYPE TRANSCRIPTIONAL REGULATORY PROTEIN GABR"/>
    <property type="match status" value="1"/>
</dbReference>
<reference evidence="7" key="1">
    <citation type="submission" date="2020-06" db="EMBL/GenBank/DDBJ databases">
        <title>Legume-microbial interactions unlock mineral nutrients during tropical forest succession.</title>
        <authorList>
            <person name="Epihov D.Z."/>
        </authorList>
    </citation>
    <scope>NUCLEOTIDE SEQUENCE [LARGE SCALE GENOMIC DNA]</scope>
    <source>
        <strain evidence="7">Pan2503</strain>
    </source>
</reference>
<comment type="caution">
    <text evidence="7">The sequence shown here is derived from an EMBL/GenBank/DDBJ whole genome shotgun (WGS) entry which is preliminary data.</text>
</comment>
<organism evidence="7 8">
    <name type="scientific">Candidatus Acidiferrum panamense</name>
    <dbReference type="NCBI Taxonomy" id="2741543"/>
    <lineage>
        <taxon>Bacteria</taxon>
        <taxon>Pseudomonadati</taxon>
        <taxon>Acidobacteriota</taxon>
        <taxon>Terriglobia</taxon>
        <taxon>Candidatus Acidiferrales</taxon>
        <taxon>Candidatus Acidiferrum</taxon>
    </lineage>
</organism>
<dbReference type="InterPro" id="IPR036388">
    <property type="entry name" value="WH-like_DNA-bd_sf"/>
</dbReference>
<dbReference type="InterPro" id="IPR004839">
    <property type="entry name" value="Aminotransferase_I/II_large"/>
</dbReference>
<evidence type="ECO:0000259" key="6">
    <source>
        <dbReference type="PROSITE" id="PS50949"/>
    </source>
</evidence>
<evidence type="ECO:0000256" key="5">
    <source>
        <dbReference type="ARBA" id="ARBA00023163"/>
    </source>
</evidence>
<keyword evidence="5" id="KW-0804">Transcription</keyword>